<comment type="caution">
    <text evidence="2">The sequence shown here is derived from an EMBL/GenBank/DDBJ whole genome shotgun (WGS) entry which is preliminary data.</text>
</comment>
<dbReference type="Proteomes" id="UP000235965">
    <property type="component" value="Unassembled WGS sequence"/>
</dbReference>
<proteinExistence type="predicted"/>
<keyword evidence="3" id="KW-1185">Reference proteome</keyword>
<dbReference type="Pfam" id="PF17906">
    <property type="entry name" value="HTH_48"/>
    <property type="match status" value="1"/>
</dbReference>
<reference evidence="2 3" key="1">
    <citation type="submission" date="2017-12" db="EMBL/GenBank/DDBJ databases">
        <title>Hemimetabolous genomes reveal molecular basis of termite eusociality.</title>
        <authorList>
            <person name="Harrison M.C."/>
            <person name="Jongepier E."/>
            <person name="Robertson H.M."/>
            <person name="Arning N."/>
            <person name="Bitard-Feildel T."/>
            <person name="Chao H."/>
            <person name="Childers C.P."/>
            <person name="Dinh H."/>
            <person name="Doddapaneni H."/>
            <person name="Dugan S."/>
            <person name="Gowin J."/>
            <person name="Greiner C."/>
            <person name="Han Y."/>
            <person name="Hu H."/>
            <person name="Hughes D.S.T."/>
            <person name="Huylmans A.-K."/>
            <person name="Kemena C."/>
            <person name="Kremer L.P.M."/>
            <person name="Lee S.L."/>
            <person name="Lopez-Ezquerra A."/>
            <person name="Mallet L."/>
            <person name="Monroy-Kuhn J.M."/>
            <person name="Moser A."/>
            <person name="Murali S.C."/>
            <person name="Muzny D.M."/>
            <person name="Otani S."/>
            <person name="Piulachs M.-D."/>
            <person name="Poelchau M."/>
            <person name="Qu J."/>
            <person name="Schaub F."/>
            <person name="Wada-Katsumata A."/>
            <person name="Worley K.C."/>
            <person name="Xie Q."/>
            <person name="Ylla G."/>
            <person name="Poulsen M."/>
            <person name="Gibbs R.A."/>
            <person name="Schal C."/>
            <person name="Richards S."/>
            <person name="Belles X."/>
            <person name="Korb J."/>
            <person name="Bornberg-Bauer E."/>
        </authorList>
    </citation>
    <scope>NUCLEOTIDE SEQUENCE [LARGE SCALE GENOMIC DNA]</scope>
    <source>
        <tissue evidence="2">Whole body</tissue>
    </source>
</reference>
<gene>
    <name evidence="2" type="ORF">B7P43_G18441</name>
</gene>
<dbReference type="STRING" id="105785.A0A2J7RB56"/>
<dbReference type="Gene3D" id="1.10.10.1450">
    <property type="match status" value="1"/>
</dbReference>
<dbReference type="InParanoid" id="A0A2J7RB56"/>
<protein>
    <recommendedName>
        <fullName evidence="1">Mos1 transposase HTH domain-containing protein</fullName>
    </recommendedName>
</protein>
<name>A0A2J7RB56_9NEOP</name>
<feature type="domain" description="Mos1 transposase HTH" evidence="1">
    <location>
        <begin position="79"/>
        <end position="124"/>
    </location>
</feature>
<dbReference type="InterPro" id="IPR041426">
    <property type="entry name" value="Mos1_HTH"/>
</dbReference>
<dbReference type="PANTHER" id="PTHR46060:SF1">
    <property type="entry name" value="MARINER MOS1 TRANSPOSASE-LIKE PROTEIN"/>
    <property type="match status" value="1"/>
</dbReference>
<dbReference type="InterPro" id="IPR052709">
    <property type="entry name" value="Transposase-MT_Hybrid"/>
</dbReference>
<feature type="non-terminal residue" evidence="2">
    <location>
        <position position="1"/>
    </location>
</feature>
<organism evidence="2 3">
    <name type="scientific">Cryptotermes secundus</name>
    <dbReference type="NCBI Taxonomy" id="105785"/>
    <lineage>
        <taxon>Eukaryota</taxon>
        <taxon>Metazoa</taxon>
        <taxon>Ecdysozoa</taxon>
        <taxon>Arthropoda</taxon>
        <taxon>Hexapoda</taxon>
        <taxon>Insecta</taxon>
        <taxon>Pterygota</taxon>
        <taxon>Neoptera</taxon>
        <taxon>Polyneoptera</taxon>
        <taxon>Dictyoptera</taxon>
        <taxon>Blattodea</taxon>
        <taxon>Blattoidea</taxon>
        <taxon>Termitoidae</taxon>
        <taxon>Kalotermitidae</taxon>
        <taxon>Cryptotermitinae</taxon>
        <taxon>Cryptotermes</taxon>
    </lineage>
</organism>
<dbReference type="OrthoDB" id="6818839at2759"/>
<dbReference type="AlphaFoldDB" id="A0A2J7RB56"/>
<evidence type="ECO:0000313" key="3">
    <source>
        <dbReference type="Proteomes" id="UP000235965"/>
    </source>
</evidence>
<accession>A0A2J7RB56</accession>
<dbReference type="EMBL" id="NEVH01006388">
    <property type="protein sequence ID" value="PNF38073.1"/>
    <property type="molecule type" value="Genomic_DNA"/>
</dbReference>
<dbReference type="InterPro" id="IPR036397">
    <property type="entry name" value="RNaseH_sf"/>
</dbReference>
<sequence>EQFDHLFYSPALVPSDFHVFLHLKTFLGGQQFHDDEAKEAINTWFAPEAASFYDAGLQKLVPHYDKCLNNGRKYVKKQQCVCIKFCFKLGKTTAETHQMLKQVFGDNSLGQTQTYNWYERFKNGRTSTDDDDCSVRPLTDTTPENFAKVRDLILQDRRLIIQDLCNTLGLSYGICQLILSEELNMRRIAARFVPRLLQNEEKQHRLEVCREFQKQLQEDPSFLSKVVTSDESWVCGYNPGTKKLNKSRATESPC</sequence>
<evidence type="ECO:0000259" key="1">
    <source>
        <dbReference type="Pfam" id="PF17906"/>
    </source>
</evidence>
<evidence type="ECO:0000313" key="2">
    <source>
        <dbReference type="EMBL" id="PNF38073.1"/>
    </source>
</evidence>
<dbReference type="Gene3D" id="3.30.420.10">
    <property type="entry name" value="Ribonuclease H-like superfamily/Ribonuclease H"/>
    <property type="match status" value="2"/>
</dbReference>
<dbReference type="PANTHER" id="PTHR46060">
    <property type="entry name" value="MARINER MOS1 TRANSPOSASE-LIKE PROTEIN"/>
    <property type="match status" value="1"/>
</dbReference>
<dbReference type="GO" id="GO:0003676">
    <property type="term" value="F:nucleic acid binding"/>
    <property type="evidence" value="ECO:0007669"/>
    <property type="project" value="InterPro"/>
</dbReference>